<feature type="compositionally biased region" description="Basic residues" evidence="1">
    <location>
        <begin position="8"/>
        <end position="21"/>
    </location>
</feature>
<proteinExistence type="predicted"/>
<protein>
    <submittedName>
        <fullName evidence="2">Uncharacterized protein</fullName>
    </submittedName>
</protein>
<name>A0A9P4QNC5_9PLEO</name>
<sequence length="157" mass="17572">MHVGRASTHSHREPRRRRHQRQAANQSESCPWNSQTGDNHLSNSFSSSPSLSLDTLSPNILLHTSPNNRTLNLLHLSTSRQLATPPPPLLNATAFDTEPLKTLHSQIFGFQQRKCQAQKRDPSPRPRRPSRSLSRGSVGAIRMMGAHAALFRARSCR</sequence>
<dbReference type="Proteomes" id="UP000799444">
    <property type="component" value="Unassembled WGS sequence"/>
</dbReference>
<dbReference type="EMBL" id="ML996242">
    <property type="protein sequence ID" value="KAF2729530.1"/>
    <property type="molecule type" value="Genomic_DNA"/>
</dbReference>
<evidence type="ECO:0000313" key="2">
    <source>
        <dbReference type="EMBL" id="KAF2729530.1"/>
    </source>
</evidence>
<gene>
    <name evidence="2" type="ORF">EJ04DRAFT_556026</name>
</gene>
<comment type="caution">
    <text evidence="2">The sequence shown here is derived from an EMBL/GenBank/DDBJ whole genome shotgun (WGS) entry which is preliminary data.</text>
</comment>
<reference evidence="2" key="1">
    <citation type="journal article" date="2020" name="Stud. Mycol.">
        <title>101 Dothideomycetes genomes: a test case for predicting lifestyles and emergence of pathogens.</title>
        <authorList>
            <person name="Haridas S."/>
            <person name="Albert R."/>
            <person name="Binder M."/>
            <person name="Bloem J."/>
            <person name="Labutti K."/>
            <person name="Salamov A."/>
            <person name="Andreopoulos B."/>
            <person name="Baker S."/>
            <person name="Barry K."/>
            <person name="Bills G."/>
            <person name="Bluhm B."/>
            <person name="Cannon C."/>
            <person name="Castanera R."/>
            <person name="Culley D."/>
            <person name="Daum C."/>
            <person name="Ezra D."/>
            <person name="Gonzalez J."/>
            <person name="Henrissat B."/>
            <person name="Kuo A."/>
            <person name="Liang C."/>
            <person name="Lipzen A."/>
            <person name="Lutzoni F."/>
            <person name="Magnuson J."/>
            <person name="Mondo S."/>
            <person name="Nolan M."/>
            <person name="Ohm R."/>
            <person name="Pangilinan J."/>
            <person name="Park H.-J."/>
            <person name="Ramirez L."/>
            <person name="Alfaro M."/>
            <person name="Sun H."/>
            <person name="Tritt A."/>
            <person name="Yoshinaga Y."/>
            <person name="Zwiers L.-H."/>
            <person name="Turgeon B."/>
            <person name="Goodwin S."/>
            <person name="Spatafora J."/>
            <person name="Crous P."/>
            <person name="Grigoriev I."/>
        </authorList>
    </citation>
    <scope>NUCLEOTIDE SEQUENCE</scope>
    <source>
        <strain evidence="2">CBS 125425</strain>
    </source>
</reference>
<dbReference type="AlphaFoldDB" id="A0A9P4QNC5"/>
<evidence type="ECO:0000313" key="3">
    <source>
        <dbReference type="Proteomes" id="UP000799444"/>
    </source>
</evidence>
<feature type="region of interest" description="Disordered" evidence="1">
    <location>
        <begin position="113"/>
        <end position="137"/>
    </location>
</feature>
<feature type="compositionally biased region" description="Low complexity" evidence="1">
    <location>
        <begin position="41"/>
        <end position="50"/>
    </location>
</feature>
<accession>A0A9P4QNC5</accession>
<feature type="compositionally biased region" description="Polar residues" evidence="1">
    <location>
        <begin position="23"/>
        <end position="40"/>
    </location>
</feature>
<organism evidence="2 3">
    <name type="scientific">Polyplosphaeria fusca</name>
    <dbReference type="NCBI Taxonomy" id="682080"/>
    <lineage>
        <taxon>Eukaryota</taxon>
        <taxon>Fungi</taxon>
        <taxon>Dikarya</taxon>
        <taxon>Ascomycota</taxon>
        <taxon>Pezizomycotina</taxon>
        <taxon>Dothideomycetes</taxon>
        <taxon>Pleosporomycetidae</taxon>
        <taxon>Pleosporales</taxon>
        <taxon>Tetraplosphaeriaceae</taxon>
        <taxon>Polyplosphaeria</taxon>
    </lineage>
</organism>
<feature type="region of interest" description="Disordered" evidence="1">
    <location>
        <begin position="1"/>
        <end position="50"/>
    </location>
</feature>
<keyword evidence="3" id="KW-1185">Reference proteome</keyword>
<evidence type="ECO:0000256" key="1">
    <source>
        <dbReference type="SAM" id="MobiDB-lite"/>
    </source>
</evidence>